<feature type="domain" description="N-acetyltransferase" evidence="1">
    <location>
        <begin position="2"/>
        <end position="143"/>
    </location>
</feature>
<dbReference type="GO" id="GO:0016747">
    <property type="term" value="F:acyltransferase activity, transferring groups other than amino-acyl groups"/>
    <property type="evidence" value="ECO:0007669"/>
    <property type="project" value="InterPro"/>
</dbReference>
<accession>A0A431WHH8</accession>
<dbReference type="InterPro" id="IPR000182">
    <property type="entry name" value="GNAT_dom"/>
</dbReference>
<comment type="caution">
    <text evidence="2">The sequence shown here is derived from an EMBL/GenBank/DDBJ whole genome shotgun (WGS) entry which is preliminary data.</text>
</comment>
<dbReference type="PROSITE" id="PS51186">
    <property type="entry name" value="GNAT"/>
    <property type="match status" value="1"/>
</dbReference>
<reference evidence="2 3" key="1">
    <citation type="submission" date="2018-12" db="EMBL/GenBank/DDBJ databases">
        <authorList>
            <person name="Yu L."/>
        </authorList>
    </citation>
    <scope>NUCLEOTIDE SEQUENCE [LARGE SCALE GENOMIC DNA]</scope>
    <source>
        <strain evidence="2 3">HAW-EB5</strain>
    </source>
</reference>
<dbReference type="AlphaFoldDB" id="A0A431WHH8"/>
<protein>
    <submittedName>
        <fullName evidence="2">GNAT family N-acetyltransferase</fullName>
    </submittedName>
</protein>
<sequence length="152" mass="17507">MKIVKNPTEAHLRDLYKWLKDEEIESGEGFFCNWNIIANSVSEDKLYIVELDSRAVALLVKWQFSSCFEIDILTVEPRYRGKGIGRHLATSLIDEAKKVNAEKISIQCMPTSSEAFWKSLGFIEDPDKLCERIRGVPMQDLHLEMRLCANEL</sequence>
<dbReference type="SUPFAM" id="SSF55729">
    <property type="entry name" value="Acyl-CoA N-acyltransferases (Nat)"/>
    <property type="match status" value="1"/>
</dbReference>
<evidence type="ECO:0000259" key="1">
    <source>
        <dbReference type="PROSITE" id="PS51186"/>
    </source>
</evidence>
<dbReference type="RefSeq" id="WP_126504342.1">
    <property type="nucleotide sequence ID" value="NZ_RXNV01000001.1"/>
</dbReference>
<dbReference type="Proteomes" id="UP000282060">
    <property type="component" value="Unassembled WGS sequence"/>
</dbReference>
<dbReference type="Pfam" id="PF00583">
    <property type="entry name" value="Acetyltransf_1"/>
    <property type="match status" value="1"/>
</dbReference>
<proteinExistence type="predicted"/>
<organism evidence="2 3">
    <name type="scientific">Shewanella atlantica</name>
    <dbReference type="NCBI Taxonomy" id="271099"/>
    <lineage>
        <taxon>Bacteria</taxon>
        <taxon>Pseudomonadati</taxon>
        <taxon>Pseudomonadota</taxon>
        <taxon>Gammaproteobacteria</taxon>
        <taxon>Alteromonadales</taxon>
        <taxon>Shewanellaceae</taxon>
        <taxon>Shewanella</taxon>
    </lineage>
</organism>
<evidence type="ECO:0000313" key="2">
    <source>
        <dbReference type="EMBL" id="RTR34787.1"/>
    </source>
</evidence>
<name>A0A431WHH8_9GAMM</name>
<evidence type="ECO:0000313" key="3">
    <source>
        <dbReference type="Proteomes" id="UP000282060"/>
    </source>
</evidence>
<gene>
    <name evidence="2" type="ORF">EKG39_03770</name>
</gene>
<dbReference type="OrthoDB" id="9805924at2"/>
<dbReference type="EMBL" id="RXNV01000001">
    <property type="protein sequence ID" value="RTR34787.1"/>
    <property type="molecule type" value="Genomic_DNA"/>
</dbReference>
<dbReference type="Gene3D" id="3.40.630.30">
    <property type="match status" value="1"/>
</dbReference>
<dbReference type="InterPro" id="IPR016181">
    <property type="entry name" value="Acyl_CoA_acyltransferase"/>
</dbReference>
<dbReference type="CDD" id="cd04301">
    <property type="entry name" value="NAT_SF"/>
    <property type="match status" value="1"/>
</dbReference>
<keyword evidence="2" id="KW-0808">Transferase</keyword>
<keyword evidence="3" id="KW-1185">Reference proteome</keyword>